<reference evidence="9 10" key="5">
    <citation type="submission" date="2025-04" db="UniProtKB">
        <authorList>
            <consortium name="RefSeq"/>
        </authorList>
    </citation>
    <scope>IDENTIFICATION</scope>
    <source>
        <strain evidence="10 11">Nigerian</strain>
        <tissue evidence="10 11">Liver and blood</tissue>
    </source>
</reference>
<reference evidence="9" key="1">
    <citation type="journal article" date="2002" name="Dev. Dyn.">
        <title>Genetic and genomic tools for Xenopus research: The NIH Xenopus initiative.</title>
        <authorList>
            <person name="Klein S.L."/>
            <person name="Strausberg R.L."/>
            <person name="Wagner L."/>
            <person name="Pontius J."/>
            <person name="Clifton S.W."/>
            <person name="Richardson P."/>
        </authorList>
    </citation>
    <scope>NUCLEOTIDE SEQUENCE</scope>
</reference>
<protein>
    <submittedName>
        <fullName evidence="7">WD repeat domain 49</fullName>
    </submittedName>
    <submittedName>
        <fullName evidence="9 10 11">WD repeat-containing protein 49</fullName>
    </submittedName>
    <submittedName>
        <fullName evidence="6">Wdr49 protein</fullName>
    </submittedName>
</protein>
<feature type="compositionally biased region" description="Basic residues" evidence="4">
    <location>
        <begin position="1040"/>
        <end position="1051"/>
    </location>
</feature>
<feature type="domain" description="EF-hand" evidence="5">
    <location>
        <begin position="79"/>
        <end position="114"/>
    </location>
</feature>
<evidence type="ECO:0000256" key="3">
    <source>
        <dbReference type="PROSITE-ProRule" id="PRU00221"/>
    </source>
</evidence>
<evidence type="ECO:0000259" key="5">
    <source>
        <dbReference type="PROSITE" id="PS50222"/>
    </source>
</evidence>
<feature type="region of interest" description="Disordered" evidence="4">
    <location>
        <begin position="1"/>
        <end position="29"/>
    </location>
</feature>
<evidence type="ECO:0000256" key="4">
    <source>
        <dbReference type="SAM" id="MobiDB-lite"/>
    </source>
</evidence>
<name>F7EKP2_XENTR</name>
<dbReference type="Gene3D" id="2.130.10.10">
    <property type="entry name" value="YVTN repeat-like/Quinoprotein amine dehydrogenase"/>
    <property type="match status" value="3"/>
</dbReference>
<dbReference type="InterPro" id="IPR002048">
    <property type="entry name" value="EF_hand_dom"/>
</dbReference>
<evidence type="ECO:0000313" key="7">
    <source>
        <dbReference type="Ensembl" id="ENSXETP00000049473"/>
    </source>
</evidence>
<feature type="region of interest" description="Disordered" evidence="4">
    <location>
        <begin position="868"/>
        <end position="892"/>
    </location>
</feature>
<feature type="repeat" description="WD" evidence="3">
    <location>
        <begin position="531"/>
        <end position="561"/>
    </location>
</feature>
<dbReference type="InterPro" id="IPR015943">
    <property type="entry name" value="WD40/YVTN_repeat-like_dom_sf"/>
</dbReference>
<dbReference type="SMART" id="SM00320">
    <property type="entry name" value="WD40"/>
    <property type="match status" value="10"/>
</dbReference>
<feature type="compositionally biased region" description="Basic and acidic residues" evidence="4">
    <location>
        <begin position="656"/>
        <end position="672"/>
    </location>
</feature>
<dbReference type="PROSITE" id="PS50082">
    <property type="entry name" value="WD_REPEATS_2"/>
    <property type="match status" value="4"/>
</dbReference>
<feature type="repeat" description="WD" evidence="3">
    <location>
        <begin position="619"/>
        <end position="658"/>
    </location>
</feature>
<dbReference type="Proteomes" id="UP000008143">
    <property type="component" value="Chromosome 5"/>
</dbReference>
<feature type="repeat" description="WD" evidence="3">
    <location>
        <begin position="397"/>
        <end position="430"/>
    </location>
</feature>
<evidence type="ECO:0000313" key="10">
    <source>
        <dbReference type="RefSeq" id="XP_012818492.1"/>
    </source>
</evidence>
<dbReference type="Pfam" id="PF00400">
    <property type="entry name" value="WD40"/>
    <property type="match status" value="4"/>
</dbReference>
<evidence type="ECO:0000256" key="1">
    <source>
        <dbReference type="ARBA" id="ARBA00022574"/>
    </source>
</evidence>
<evidence type="ECO:0000313" key="8">
    <source>
        <dbReference type="Proteomes" id="UP000008143"/>
    </source>
</evidence>
<dbReference type="GeneTree" id="ENSGT00940000160751"/>
<dbReference type="OrthoDB" id="10251381at2759"/>
<evidence type="ECO:0000256" key="2">
    <source>
        <dbReference type="ARBA" id="ARBA00022737"/>
    </source>
</evidence>
<dbReference type="STRING" id="8364.ENSXETP00000045049"/>
<dbReference type="GO" id="GO:0005509">
    <property type="term" value="F:calcium ion binding"/>
    <property type="evidence" value="ECO:0007669"/>
    <property type="project" value="InterPro"/>
</dbReference>
<dbReference type="AlphaFoldDB" id="F7EKP2"/>
<dbReference type="EMBL" id="BC161191">
    <property type="protein sequence ID" value="AAI61191.1"/>
    <property type="molecule type" value="mRNA"/>
</dbReference>
<feature type="compositionally biased region" description="Low complexity" evidence="4">
    <location>
        <begin position="675"/>
        <end position="696"/>
    </location>
</feature>
<dbReference type="OMA" id="GQAKHWQ"/>
<dbReference type="InterPro" id="IPR051242">
    <property type="entry name" value="WD-EF-hand_domain"/>
</dbReference>
<dbReference type="GeneID" id="549615"/>
<feature type="compositionally biased region" description="Polar residues" evidence="4">
    <location>
        <begin position="879"/>
        <end position="892"/>
    </location>
</feature>
<dbReference type="Xenbase" id="XB-GENE-5735943">
    <property type="gene designation" value="wdr49"/>
</dbReference>
<keyword evidence="8" id="KW-1185">Reference proteome</keyword>
<dbReference type="HOGENOM" id="CLU_006741_2_0_1"/>
<keyword evidence="2" id="KW-0677">Repeat</keyword>
<dbReference type="PROSITE" id="PS50222">
    <property type="entry name" value="EF_HAND_2"/>
    <property type="match status" value="1"/>
</dbReference>
<dbReference type="PANTHER" id="PTHR44324:SF1">
    <property type="entry name" value="WD REPEAT-CONTAINING PROTEIN 49"/>
    <property type="match status" value="1"/>
</dbReference>
<accession>B1H2Z6</accession>
<evidence type="ECO:0000313" key="6">
    <source>
        <dbReference type="EMBL" id="AAI61191.1"/>
    </source>
</evidence>
<evidence type="ECO:0000313" key="9">
    <source>
        <dbReference type="RefSeq" id="NP_001258956.1"/>
    </source>
</evidence>
<feature type="repeat" description="WD" evidence="3">
    <location>
        <begin position="483"/>
        <end position="524"/>
    </location>
</feature>
<dbReference type="PROSITE" id="PS00678">
    <property type="entry name" value="WD_REPEATS_1"/>
    <property type="match status" value="1"/>
</dbReference>
<dbReference type="eggNOG" id="KOG0295">
    <property type="taxonomic scope" value="Eukaryota"/>
</dbReference>
<reference evidence="7" key="3">
    <citation type="journal article" date="2010" name="Science">
        <title>The genome of the Western clawed frog Xenopus tropicalis.</title>
        <authorList>
            <person name="Hellsten U."/>
            <person name="Harland R.M."/>
            <person name="Gilchrist M.J."/>
            <person name="Hendrix D."/>
            <person name="Jurka J."/>
            <person name="Kapitonov V."/>
            <person name="Ovcharenko I."/>
            <person name="Putnam N.H."/>
            <person name="Shu S."/>
            <person name="Taher L."/>
            <person name="Blitz I.L."/>
            <person name="Blumberg B."/>
            <person name="Dichmann D.S."/>
            <person name="Dubchak I."/>
            <person name="Amaya E."/>
            <person name="Detter J.C."/>
            <person name="Fletcher R."/>
            <person name="Gerhard D.S."/>
            <person name="Goodstein D."/>
            <person name="Graves T."/>
            <person name="Grigoriev I.V."/>
            <person name="Grimwood J."/>
            <person name="Kawashima T."/>
            <person name="Lindquist E."/>
            <person name="Lucas S.M."/>
            <person name="Mead P.E."/>
            <person name="Mitros T."/>
            <person name="Ogino H."/>
            <person name="Ohta Y."/>
            <person name="Poliakov A.V."/>
            <person name="Pollet N."/>
            <person name="Robert J."/>
            <person name="Salamov A."/>
            <person name="Sater A.K."/>
            <person name="Schmutz J."/>
            <person name="Terry A."/>
            <person name="Vize P.D."/>
            <person name="Warren W.C."/>
            <person name="Wells D."/>
            <person name="Wills A."/>
            <person name="Wilson R.K."/>
            <person name="Zimmerman L.B."/>
            <person name="Zorn A.M."/>
            <person name="Grainger R."/>
            <person name="Grammer T."/>
            <person name="Khokha M.K."/>
            <person name="Richardson P.M."/>
            <person name="Rokhsar D.S."/>
        </authorList>
    </citation>
    <scope>NUCLEOTIDE SEQUENCE [LARGE SCALE GENOMIC DNA]</scope>
    <source>
        <strain evidence="7">Nigerian</strain>
    </source>
</reference>
<dbReference type="InterPro" id="IPR036322">
    <property type="entry name" value="WD40_repeat_dom_sf"/>
</dbReference>
<organism evidence="7">
    <name type="scientific">Xenopus tropicalis</name>
    <name type="common">Western clawed frog</name>
    <name type="synonym">Silurana tropicalis</name>
    <dbReference type="NCBI Taxonomy" id="8364"/>
    <lineage>
        <taxon>Eukaryota</taxon>
        <taxon>Metazoa</taxon>
        <taxon>Chordata</taxon>
        <taxon>Craniata</taxon>
        <taxon>Vertebrata</taxon>
        <taxon>Euteleostomi</taxon>
        <taxon>Amphibia</taxon>
        <taxon>Batrachia</taxon>
        <taxon>Anura</taxon>
        <taxon>Pipoidea</taxon>
        <taxon>Pipidae</taxon>
        <taxon>Xenopodinae</taxon>
        <taxon>Xenopus</taxon>
        <taxon>Silurana</taxon>
    </lineage>
</organism>
<sequence length="1051" mass="119057">MSNQRTVPDRREPSALTATRDMEDGSEGARHVTESIENRLSIKDFGQIQRLFQSPELNQSECMSREEFMERTYAAVGHGIKEEYGELFDKIDVSREGFIDWDKLTSFMLLELNEKDERVKSSVIPQWKDIRSFPLIHTENIQKIVYLKGLGRYVTLSKDGLLGVWGENLKLQRSLQICTDTVKLKDLWATSLVFLANVNKIAVSFTSKEICFYDLNSKQDLFCQYKLHGLPGTPICMDYWYNPDDGNDAVLTFGDVNGQVQAVCFTTAMISLFERPANSTEDQQTTLYITWNELISGYHKSCFIAKHKLHGNNWVRQVTYSSHLEAFLSCTTSDNNTVILAWREKGKTHLRATSLNIAKGINGFDYHAGLNMIATAGIDNKICLWNPYVISKPTGILQGNMASVITVQFFTGRKQLFSFSKDKVLRIWDVHHQVCIQRVAGIFPKSLEFHFTLYFCEPHGRLFVSFNNQLKLLEMKKESGSKITSHEKPITCVLYNSTFKQVISSDTGSTITFWMIDTGQKIKQFSGCHGTSEISTMALDVSETRLLTGSTDGTVKIWDFNGHCHHKLNAGRDQAAEISQILVLKRTILVVGWERIITVFRFNLLTQYLIQPSEWKGGVQHHDDILCAAFYLPQSLVTGSYDGQIVIWNNNTENASRKLHPDPERLKSRSDSQVRSAGRRSLSSLSSGKHSRSASSIHNANSDSNNSVTRLFFLGARKNTSATGGSILVSCGGSGYVRFWNIFRNHLMAEFVAHEGAGSIIMTVDKTNQYIITGDLDGWLKVWDIQDYCIDYSEKKTTDPPQLVKSFQPHSDCVTHLETCAYSQSLLILSASADCTIHVSDVFGTPVGIFGQEEHWSIEKCLHENERNHVSENSEGDTSHTNNKESVTSTTYCDETTELGDTLSSSLLTEDKEELPFKISPWENTILGKKYKDFGTKEKLHSNRREDSVQTSVGTFMLLNIEPLLDVADVTKPDFVINPEKYFEDKTDEKSTKEFTTPPLSDTLKSVFDEGSLFPREILERELQAKQLNAKLHLHDRMKRDRKVQKQKKSK</sequence>
<dbReference type="AGR" id="Xenbase:XB-GENE-5735943"/>
<dbReference type="InterPro" id="IPR019775">
    <property type="entry name" value="WD40_repeat_CS"/>
</dbReference>
<reference evidence="7" key="4">
    <citation type="submission" date="2011-06" db="UniProtKB">
        <authorList>
            <consortium name="Ensembl"/>
        </authorList>
    </citation>
    <scope>IDENTIFICATION</scope>
</reference>
<dbReference type="RefSeq" id="XP_012818493.1">
    <property type="nucleotide sequence ID" value="XM_012963039.3"/>
</dbReference>
<evidence type="ECO:0000313" key="12">
    <source>
        <dbReference type="Xenbase" id="XB-GENE-5735943"/>
    </source>
</evidence>
<dbReference type="PRINTS" id="PR00320">
    <property type="entry name" value="GPROTEINBRPT"/>
</dbReference>
<dbReference type="KEGG" id="xtr:549615"/>
<dbReference type="SUPFAM" id="SSF47473">
    <property type="entry name" value="EF-hand"/>
    <property type="match status" value="1"/>
</dbReference>
<accession>F7EKP2</accession>
<dbReference type="PANTHER" id="PTHR44324">
    <property type="entry name" value="WD40 REPEAT DOMAIN 95"/>
    <property type="match status" value="1"/>
</dbReference>
<dbReference type="Bgee" id="ENSXETG00000022874">
    <property type="expression patterns" value="Expressed in ovary and 8 other cell types or tissues"/>
</dbReference>
<dbReference type="RefSeq" id="XP_012818492.1">
    <property type="nucleotide sequence ID" value="XM_012963038.3"/>
</dbReference>
<keyword evidence="1 3" id="KW-0853">WD repeat</keyword>
<evidence type="ECO:0000313" key="11">
    <source>
        <dbReference type="RefSeq" id="XP_012818493.1"/>
    </source>
</evidence>
<gene>
    <name evidence="6 7 9 10 11 12" type="primary">wdr49</name>
</gene>
<dbReference type="SUPFAM" id="SSF50978">
    <property type="entry name" value="WD40 repeat-like"/>
    <property type="match status" value="2"/>
</dbReference>
<feature type="region of interest" description="Disordered" evidence="4">
    <location>
        <begin position="656"/>
        <end position="702"/>
    </location>
</feature>
<dbReference type="InterPro" id="IPR020472">
    <property type="entry name" value="WD40_PAC1"/>
</dbReference>
<dbReference type="Ensembl" id="ENSXETT00000049473">
    <property type="protein sequence ID" value="ENSXETP00000049473"/>
    <property type="gene ID" value="ENSXETG00000022874"/>
</dbReference>
<feature type="region of interest" description="Disordered" evidence="4">
    <location>
        <begin position="1030"/>
        <end position="1051"/>
    </location>
</feature>
<dbReference type="RefSeq" id="NP_001258956.1">
    <property type="nucleotide sequence ID" value="NM_001272027.1"/>
</dbReference>
<proteinExistence type="evidence at transcript level"/>
<feature type="compositionally biased region" description="Basic and acidic residues" evidence="4">
    <location>
        <begin position="20"/>
        <end position="29"/>
    </location>
</feature>
<dbReference type="InterPro" id="IPR001680">
    <property type="entry name" value="WD40_rpt"/>
</dbReference>
<dbReference type="CTD" id="151790"/>
<dbReference type="Gene3D" id="1.10.238.10">
    <property type="entry name" value="EF-hand"/>
    <property type="match status" value="1"/>
</dbReference>
<dbReference type="InterPro" id="IPR011992">
    <property type="entry name" value="EF-hand-dom_pair"/>
</dbReference>
<reference evidence="6" key="2">
    <citation type="submission" date="2008-03" db="EMBL/GenBank/DDBJ databases">
        <authorList>
            <consortium name="NIH - Xenopus Gene Collection (XGC) project"/>
        </authorList>
    </citation>
    <scope>NUCLEOTIDE SEQUENCE [LARGE SCALE MRNA]</scope>
    <source>
        <strain evidence="6">N6</strain>
        <tissue evidence="6">Skin</tissue>
    </source>
</reference>